<dbReference type="SUPFAM" id="SSF103473">
    <property type="entry name" value="MFS general substrate transporter"/>
    <property type="match status" value="1"/>
</dbReference>
<dbReference type="InterPro" id="IPR011701">
    <property type="entry name" value="MFS"/>
</dbReference>
<dbReference type="GO" id="GO:0016020">
    <property type="term" value="C:membrane"/>
    <property type="evidence" value="ECO:0007669"/>
    <property type="project" value="UniProtKB-SubCell"/>
</dbReference>
<feature type="transmembrane region" description="Helical" evidence="6">
    <location>
        <begin position="12"/>
        <end position="36"/>
    </location>
</feature>
<name>A0A4D7BCR5_9HYPH</name>
<feature type="transmembrane region" description="Helical" evidence="6">
    <location>
        <begin position="108"/>
        <end position="129"/>
    </location>
</feature>
<keyword evidence="9" id="KW-1185">Reference proteome</keyword>
<keyword evidence="4 6" id="KW-0472">Membrane</keyword>
<dbReference type="Proteomes" id="UP000298781">
    <property type="component" value="Chromosome"/>
</dbReference>
<dbReference type="Pfam" id="PF07690">
    <property type="entry name" value="MFS_1"/>
    <property type="match status" value="1"/>
</dbReference>
<feature type="transmembrane region" description="Helical" evidence="6">
    <location>
        <begin position="167"/>
        <end position="186"/>
    </location>
</feature>
<keyword evidence="3 6" id="KW-1133">Transmembrane helix</keyword>
<feature type="transmembrane region" description="Helical" evidence="6">
    <location>
        <begin position="48"/>
        <end position="71"/>
    </location>
</feature>
<evidence type="ECO:0000313" key="9">
    <source>
        <dbReference type="Proteomes" id="UP000298781"/>
    </source>
</evidence>
<dbReference type="OrthoDB" id="4474610at2"/>
<reference evidence="8 9" key="1">
    <citation type="submission" date="2019-04" db="EMBL/GenBank/DDBJ databases">
        <title>Phreatobacter aquaticus sp. nov.</title>
        <authorList>
            <person name="Choi A."/>
        </authorList>
    </citation>
    <scope>NUCLEOTIDE SEQUENCE [LARGE SCALE GENOMIC DNA]</scope>
    <source>
        <strain evidence="8 9">KCTC 52518</strain>
    </source>
</reference>
<proteinExistence type="predicted"/>
<dbReference type="InterPro" id="IPR050382">
    <property type="entry name" value="MFS_Na/Anion_cotransporter"/>
</dbReference>
<sequence length="447" mass="46773">MSTTGESLKPWFIVFMLTLFMILAFADRAVLGFAAVPLMRDLNLTPSQFGLAASAMYWVYPIAGIAGGFLVNRWPTKWVLAGLATVWAATQFPMLWATSLNEVVAARVLLGLGEGPAFAVVLHAVFKWFEDDRRAVPTSIVSEGAAFGIVLAAPIVAYFIVAQGWRFGFGLLGTVTAAWVVLWLIFGSEGKVATPSAGAGNLQPVSYRLLLLDRTFIGNTLAGFAVACGITIMLAWLPPYLTRGLGYSTTQTGWLTTLPWIASIVLVLGGGYLSQRLLLAGVTSRYARSGLLCLCLVAGGAATAAMTFLSPGPLQLALLAIGFGLPTLVWTLSPAIIAEVTPVAQRGAMLGLFSTIANSAAGSFAPYLMGLAVERGATPAAGYASGFLLLGVLQAAAAVAAWFLIRPAATIAAFQAEAGKATGRRPVTPTALTPQPARIERTASAGE</sequence>
<comment type="subcellular location">
    <subcellularLocation>
        <location evidence="1">Membrane</location>
        <topology evidence="1">Multi-pass membrane protein</topology>
    </subcellularLocation>
</comment>
<feature type="transmembrane region" description="Helical" evidence="6">
    <location>
        <begin position="78"/>
        <end position="96"/>
    </location>
</feature>
<dbReference type="KEGG" id="pstg:E8M01_32165"/>
<evidence type="ECO:0000256" key="3">
    <source>
        <dbReference type="ARBA" id="ARBA00022989"/>
    </source>
</evidence>
<evidence type="ECO:0000313" key="8">
    <source>
        <dbReference type="EMBL" id="QCI68475.1"/>
    </source>
</evidence>
<protein>
    <submittedName>
        <fullName evidence="8">MFS transporter</fullName>
    </submittedName>
</protein>
<evidence type="ECO:0000256" key="5">
    <source>
        <dbReference type="SAM" id="MobiDB-lite"/>
    </source>
</evidence>
<evidence type="ECO:0000256" key="4">
    <source>
        <dbReference type="ARBA" id="ARBA00023136"/>
    </source>
</evidence>
<gene>
    <name evidence="8" type="ORF">E8M01_32165</name>
</gene>
<dbReference type="PANTHER" id="PTHR11662">
    <property type="entry name" value="SOLUTE CARRIER FAMILY 17"/>
    <property type="match status" value="1"/>
</dbReference>
<organism evidence="8 9">
    <name type="scientific">Phreatobacter stygius</name>
    <dbReference type="NCBI Taxonomy" id="1940610"/>
    <lineage>
        <taxon>Bacteria</taxon>
        <taxon>Pseudomonadati</taxon>
        <taxon>Pseudomonadota</taxon>
        <taxon>Alphaproteobacteria</taxon>
        <taxon>Hyphomicrobiales</taxon>
        <taxon>Phreatobacteraceae</taxon>
        <taxon>Phreatobacter</taxon>
    </lineage>
</organism>
<feature type="transmembrane region" description="Helical" evidence="6">
    <location>
        <begin position="216"/>
        <end position="237"/>
    </location>
</feature>
<feature type="transmembrane region" description="Helical" evidence="6">
    <location>
        <begin position="257"/>
        <end position="279"/>
    </location>
</feature>
<dbReference type="InterPro" id="IPR020846">
    <property type="entry name" value="MFS_dom"/>
</dbReference>
<dbReference type="PANTHER" id="PTHR11662:SF450">
    <property type="entry name" value="BLR1003 PROTEIN"/>
    <property type="match status" value="1"/>
</dbReference>
<feature type="transmembrane region" description="Helical" evidence="6">
    <location>
        <begin position="349"/>
        <end position="369"/>
    </location>
</feature>
<dbReference type="GO" id="GO:0022857">
    <property type="term" value="F:transmembrane transporter activity"/>
    <property type="evidence" value="ECO:0007669"/>
    <property type="project" value="InterPro"/>
</dbReference>
<feature type="transmembrane region" description="Helical" evidence="6">
    <location>
        <begin position="141"/>
        <end position="161"/>
    </location>
</feature>
<dbReference type="AlphaFoldDB" id="A0A4D7BCR5"/>
<evidence type="ECO:0000256" key="1">
    <source>
        <dbReference type="ARBA" id="ARBA00004141"/>
    </source>
</evidence>
<dbReference type="InterPro" id="IPR036259">
    <property type="entry name" value="MFS_trans_sf"/>
</dbReference>
<accession>A0A4D7BCR5</accession>
<evidence type="ECO:0000256" key="2">
    <source>
        <dbReference type="ARBA" id="ARBA00022692"/>
    </source>
</evidence>
<dbReference type="EMBL" id="CP039690">
    <property type="protein sequence ID" value="QCI68475.1"/>
    <property type="molecule type" value="Genomic_DNA"/>
</dbReference>
<dbReference type="RefSeq" id="WP_136963894.1">
    <property type="nucleotide sequence ID" value="NZ_CP039690.1"/>
</dbReference>
<feature type="domain" description="Major facilitator superfamily (MFS) profile" evidence="7">
    <location>
        <begin position="13"/>
        <end position="409"/>
    </location>
</feature>
<evidence type="ECO:0000256" key="6">
    <source>
        <dbReference type="SAM" id="Phobius"/>
    </source>
</evidence>
<feature type="transmembrane region" description="Helical" evidence="6">
    <location>
        <begin position="381"/>
        <end position="405"/>
    </location>
</feature>
<keyword evidence="2 6" id="KW-0812">Transmembrane</keyword>
<dbReference type="PROSITE" id="PS50850">
    <property type="entry name" value="MFS"/>
    <property type="match status" value="1"/>
</dbReference>
<feature type="region of interest" description="Disordered" evidence="5">
    <location>
        <begin position="424"/>
        <end position="447"/>
    </location>
</feature>
<dbReference type="Gene3D" id="1.20.1250.20">
    <property type="entry name" value="MFS general substrate transporter like domains"/>
    <property type="match status" value="2"/>
</dbReference>
<feature type="transmembrane region" description="Helical" evidence="6">
    <location>
        <begin position="291"/>
        <end position="310"/>
    </location>
</feature>
<feature type="transmembrane region" description="Helical" evidence="6">
    <location>
        <begin position="316"/>
        <end position="337"/>
    </location>
</feature>
<evidence type="ECO:0000259" key="7">
    <source>
        <dbReference type="PROSITE" id="PS50850"/>
    </source>
</evidence>